<gene>
    <name evidence="4" type="ORF">VFPPC_13143</name>
</gene>
<feature type="coiled-coil region" evidence="1">
    <location>
        <begin position="133"/>
        <end position="160"/>
    </location>
</feature>
<keyword evidence="5" id="KW-1185">Reference proteome</keyword>
<dbReference type="Proteomes" id="UP000078397">
    <property type="component" value="Unassembled WGS sequence"/>
</dbReference>
<feature type="compositionally biased region" description="Basic and acidic residues" evidence="2">
    <location>
        <begin position="108"/>
        <end position="117"/>
    </location>
</feature>
<keyword evidence="1" id="KW-0175">Coiled coil</keyword>
<dbReference type="SUPFAM" id="SSF57959">
    <property type="entry name" value="Leucine zipper domain"/>
    <property type="match status" value="1"/>
</dbReference>
<evidence type="ECO:0000256" key="1">
    <source>
        <dbReference type="SAM" id="Coils"/>
    </source>
</evidence>
<name>A0A179G8N5_METCM</name>
<dbReference type="EMBL" id="LSBJ02000001">
    <property type="protein sequence ID" value="OAQ74167.1"/>
    <property type="molecule type" value="Genomic_DNA"/>
</dbReference>
<dbReference type="Pfam" id="PF00170">
    <property type="entry name" value="bZIP_1"/>
    <property type="match status" value="1"/>
</dbReference>
<sequence>MATIVASVPQSLPFDDRSAGGSGYHHHSPMNDIKRMSGLNTQQYDLSVAFGTGTPPTATMTTQPAQSELGPTPVTGKRARSSKENDGKSGNINSTEDDGRKKRSRGRPRLDTKDETAADRRRTQIRLAQRAYRHRKDTTITTLEQRVKELEKANDDISKGFSDFYDILLSERVLEAAPHAIQRLSALAGRITAVADKARYSTVDDSGTDESEEHTGSNHGQYHGLEAMPSTMHRGTTVQPPKDFHSDTSLHTSIIGTSGASAIPGSTLATASAPPPGPLIHVPTSLNYEVVTAATPDNASFPFYSSMESTAVDSFDGSMAADHGLYSSMAPPSSYASHELTFGRRLQRHSIEKGLRLIMMANPPPDRFAAVFGFCLFFESKAAIIKRLQLSLSRNQHEDLSHWRFPFTNLGGAGTYFPQQSIEGTDNTKAVMPIGNQGTRSYGKPQEMTGLSMGPFGPEVEATRDERIDRKMRMLWPGFEGEFFDPDEVETYLRQLGIFIPQRAEYVEADIDISDLDRDESSTRASSSSASAPNGHQAGFTTTDSGYGGSNQGGAWASDSNSPISGAADGTGPSVAVNMAQQPPVGIAGQNHGQPPPSEYGHEMVSFMLPSGSNRIWSQSMTWPVKSKIALNVSVLIKELSNNAVCLGRTPGIRRKDVNLAVKIAAGLAASPV</sequence>
<dbReference type="STRING" id="1380566.A0A179G8N5"/>
<dbReference type="KEGG" id="pchm:VFPPC_13143"/>
<dbReference type="OrthoDB" id="3555317at2759"/>
<dbReference type="CDD" id="cd14688">
    <property type="entry name" value="bZIP_YAP"/>
    <property type="match status" value="1"/>
</dbReference>
<dbReference type="Gene3D" id="1.20.5.170">
    <property type="match status" value="1"/>
</dbReference>
<evidence type="ECO:0000313" key="5">
    <source>
        <dbReference type="Proteomes" id="UP000078397"/>
    </source>
</evidence>
<feature type="region of interest" description="Disordered" evidence="2">
    <location>
        <begin position="48"/>
        <end position="117"/>
    </location>
</feature>
<dbReference type="InterPro" id="IPR004827">
    <property type="entry name" value="bZIP"/>
</dbReference>
<dbReference type="AlphaFoldDB" id="A0A179G8N5"/>
<feature type="region of interest" description="Disordered" evidence="2">
    <location>
        <begin position="1"/>
        <end position="34"/>
    </location>
</feature>
<dbReference type="RefSeq" id="XP_018150250.1">
    <property type="nucleotide sequence ID" value="XM_018290920.1"/>
</dbReference>
<accession>A0A179G8N5</accession>
<feature type="region of interest" description="Disordered" evidence="2">
    <location>
        <begin position="202"/>
        <end position="251"/>
    </location>
</feature>
<dbReference type="PANTHER" id="PTHR40618:SF1">
    <property type="entry name" value="B-ZIP TRANSCRIPTION FACTOR (EUROFUNG)"/>
    <property type="match status" value="1"/>
</dbReference>
<feature type="compositionally biased region" description="Low complexity" evidence="2">
    <location>
        <begin position="523"/>
        <end position="532"/>
    </location>
</feature>
<feature type="compositionally biased region" description="Low complexity" evidence="2">
    <location>
        <begin position="51"/>
        <end position="66"/>
    </location>
</feature>
<organism evidence="4 5">
    <name type="scientific">Pochonia chlamydosporia 170</name>
    <dbReference type="NCBI Taxonomy" id="1380566"/>
    <lineage>
        <taxon>Eukaryota</taxon>
        <taxon>Fungi</taxon>
        <taxon>Dikarya</taxon>
        <taxon>Ascomycota</taxon>
        <taxon>Pezizomycotina</taxon>
        <taxon>Sordariomycetes</taxon>
        <taxon>Hypocreomycetidae</taxon>
        <taxon>Hypocreales</taxon>
        <taxon>Clavicipitaceae</taxon>
        <taxon>Pochonia</taxon>
    </lineage>
</organism>
<reference evidence="4 5" key="1">
    <citation type="journal article" date="2016" name="PLoS Pathog.">
        <title>Biosynthesis of antibiotic leucinostatins in bio-control fungus Purpureocillium lilacinum and their inhibition on phytophthora revealed by genome mining.</title>
        <authorList>
            <person name="Wang G."/>
            <person name="Liu Z."/>
            <person name="Lin R."/>
            <person name="Li E."/>
            <person name="Mao Z."/>
            <person name="Ling J."/>
            <person name="Yang Y."/>
            <person name="Yin W.B."/>
            <person name="Xie B."/>
        </authorList>
    </citation>
    <scope>NUCLEOTIDE SEQUENCE [LARGE SCALE GENOMIC DNA]</scope>
    <source>
        <strain evidence="4">170</strain>
    </source>
</reference>
<proteinExistence type="predicted"/>
<dbReference type="PANTHER" id="PTHR40618">
    <property type="entry name" value="B-ZIP TRANSCRIPTION FACTOR (EUROFUNG)-RELATED"/>
    <property type="match status" value="1"/>
</dbReference>
<evidence type="ECO:0000313" key="4">
    <source>
        <dbReference type="EMBL" id="OAQ74167.1"/>
    </source>
</evidence>
<comment type="caution">
    <text evidence="4">The sequence shown here is derived from an EMBL/GenBank/DDBJ whole genome shotgun (WGS) entry which is preliminary data.</text>
</comment>
<dbReference type="GO" id="GO:0003700">
    <property type="term" value="F:DNA-binding transcription factor activity"/>
    <property type="evidence" value="ECO:0007669"/>
    <property type="project" value="InterPro"/>
</dbReference>
<evidence type="ECO:0000256" key="2">
    <source>
        <dbReference type="SAM" id="MobiDB-lite"/>
    </source>
</evidence>
<protein>
    <submittedName>
        <fullName evidence="4">BZIP family transcription factor</fullName>
    </submittedName>
</protein>
<feature type="domain" description="BZIP" evidence="3">
    <location>
        <begin position="119"/>
        <end position="159"/>
    </location>
</feature>
<evidence type="ECO:0000259" key="3">
    <source>
        <dbReference type="Pfam" id="PF00170"/>
    </source>
</evidence>
<dbReference type="GeneID" id="28854914"/>
<feature type="region of interest" description="Disordered" evidence="2">
    <location>
        <begin position="517"/>
        <end position="578"/>
    </location>
</feature>
<dbReference type="InterPro" id="IPR046347">
    <property type="entry name" value="bZIP_sf"/>
</dbReference>